<evidence type="ECO:0000313" key="3">
    <source>
        <dbReference type="Proteomes" id="UP000789572"/>
    </source>
</evidence>
<proteinExistence type="predicted"/>
<dbReference type="AlphaFoldDB" id="A0A9N9FM05"/>
<sequence>MTLALSTTVRLFFLFILACTSQYAYADDYYASGSIVCPDHEPCATGQTIGSIIDQGNEGQGNPVPTITSSSTLTCSTSSSPTPTISTDANGNIVGQIINSGNNYYDCNRTVRSNNTNPTVTRTQGGNSISVAGNAASSLKLRILIVGAIVGIWMALM</sequence>
<gene>
    <name evidence="2" type="ORF">POCULU_LOCUS4603</name>
</gene>
<evidence type="ECO:0000313" key="2">
    <source>
        <dbReference type="EMBL" id="CAG8542403.1"/>
    </source>
</evidence>
<dbReference type="OrthoDB" id="10494360at2759"/>
<comment type="caution">
    <text evidence="2">The sequence shown here is derived from an EMBL/GenBank/DDBJ whole genome shotgun (WGS) entry which is preliminary data.</text>
</comment>
<evidence type="ECO:0000256" key="1">
    <source>
        <dbReference type="SAM" id="SignalP"/>
    </source>
</evidence>
<keyword evidence="3" id="KW-1185">Reference proteome</keyword>
<dbReference type="Proteomes" id="UP000789572">
    <property type="component" value="Unassembled WGS sequence"/>
</dbReference>
<accession>A0A9N9FM05</accession>
<feature type="chain" id="PRO_5040246940" evidence="1">
    <location>
        <begin position="27"/>
        <end position="157"/>
    </location>
</feature>
<name>A0A9N9FM05_9GLOM</name>
<keyword evidence="1" id="KW-0732">Signal</keyword>
<organism evidence="2 3">
    <name type="scientific">Paraglomus occultum</name>
    <dbReference type="NCBI Taxonomy" id="144539"/>
    <lineage>
        <taxon>Eukaryota</taxon>
        <taxon>Fungi</taxon>
        <taxon>Fungi incertae sedis</taxon>
        <taxon>Mucoromycota</taxon>
        <taxon>Glomeromycotina</taxon>
        <taxon>Glomeromycetes</taxon>
        <taxon>Paraglomerales</taxon>
        <taxon>Paraglomeraceae</taxon>
        <taxon>Paraglomus</taxon>
    </lineage>
</organism>
<protein>
    <submittedName>
        <fullName evidence="2">2161_t:CDS:1</fullName>
    </submittedName>
</protein>
<feature type="signal peptide" evidence="1">
    <location>
        <begin position="1"/>
        <end position="26"/>
    </location>
</feature>
<dbReference type="EMBL" id="CAJVPJ010000610">
    <property type="protein sequence ID" value="CAG8542403.1"/>
    <property type="molecule type" value="Genomic_DNA"/>
</dbReference>
<reference evidence="2" key="1">
    <citation type="submission" date="2021-06" db="EMBL/GenBank/DDBJ databases">
        <authorList>
            <person name="Kallberg Y."/>
            <person name="Tangrot J."/>
            <person name="Rosling A."/>
        </authorList>
    </citation>
    <scope>NUCLEOTIDE SEQUENCE</scope>
    <source>
        <strain evidence="2">IA702</strain>
    </source>
</reference>